<evidence type="ECO:0000313" key="2">
    <source>
        <dbReference type="EMBL" id="DAE05787.1"/>
    </source>
</evidence>
<protein>
    <submittedName>
        <fullName evidence="2">Uncharacterized protein</fullName>
    </submittedName>
</protein>
<evidence type="ECO:0000256" key="1">
    <source>
        <dbReference type="SAM" id="MobiDB-lite"/>
    </source>
</evidence>
<dbReference type="EMBL" id="BK015417">
    <property type="protein sequence ID" value="DAE05787.1"/>
    <property type="molecule type" value="Genomic_DNA"/>
</dbReference>
<organism evidence="2">
    <name type="scientific">Siphoviridae sp. ctrEg9</name>
    <dbReference type="NCBI Taxonomy" id="2825688"/>
    <lineage>
        <taxon>Viruses</taxon>
        <taxon>Duplodnaviria</taxon>
        <taxon>Heunggongvirae</taxon>
        <taxon>Uroviricota</taxon>
        <taxon>Caudoviricetes</taxon>
    </lineage>
</organism>
<name>A0A8S5PH51_9CAUD</name>
<accession>A0A8S5PH51</accession>
<sequence>MSRPPGGAILQVGRSNLCPGRPRSGQARLP</sequence>
<feature type="region of interest" description="Disordered" evidence="1">
    <location>
        <begin position="1"/>
        <end position="30"/>
    </location>
</feature>
<reference evidence="2" key="1">
    <citation type="journal article" date="2021" name="Proc. Natl. Acad. Sci. U.S.A.">
        <title>A Catalog of Tens of Thousands of Viruses from Human Metagenomes Reveals Hidden Associations with Chronic Diseases.</title>
        <authorList>
            <person name="Tisza M.J."/>
            <person name="Buck C.B."/>
        </authorList>
    </citation>
    <scope>NUCLEOTIDE SEQUENCE</scope>
    <source>
        <strain evidence="2">CtrEg9</strain>
    </source>
</reference>
<proteinExistence type="predicted"/>